<evidence type="ECO:0000256" key="3">
    <source>
        <dbReference type="PIRNR" id="PIRNR000077"/>
    </source>
</evidence>
<dbReference type="PIRSF" id="PIRSF000077">
    <property type="entry name" value="Thioredoxin"/>
    <property type="match status" value="1"/>
</dbReference>
<evidence type="ECO:0000256" key="1">
    <source>
        <dbReference type="ARBA" id="ARBA00008987"/>
    </source>
</evidence>
<comment type="similarity">
    <text evidence="1 3">Belongs to the thioredoxin family.</text>
</comment>
<dbReference type="AlphaFoldDB" id="A0A6P8B844"/>
<reference evidence="6" key="3">
    <citation type="submission" date="2025-08" db="UniProtKB">
        <authorList>
            <consortium name="RefSeq"/>
        </authorList>
    </citation>
    <scope>IDENTIFICATION</scope>
    <source>
        <strain evidence="6">NI907</strain>
    </source>
</reference>
<evidence type="ECO:0000259" key="4">
    <source>
        <dbReference type="PROSITE" id="PS51352"/>
    </source>
</evidence>
<dbReference type="InterPro" id="IPR036249">
    <property type="entry name" value="Thioredoxin-like_sf"/>
</dbReference>
<dbReference type="PRINTS" id="PR00421">
    <property type="entry name" value="THIOREDOXIN"/>
</dbReference>
<name>A0A6P8B844_PYRGI</name>
<dbReference type="GO" id="GO:0015035">
    <property type="term" value="F:protein-disulfide reductase activity"/>
    <property type="evidence" value="ECO:0007669"/>
    <property type="project" value="InterPro"/>
</dbReference>
<proteinExistence type="inferred from homology"/>
<organism evidence="5 6">
    <name type="scientific">Pyricularia grisea</name>
    <name type="common">Crabgrass-specific blast fungus</name>
    <name type="synonym">Magnaporthe grisea</name>
    <dbReference type="NCBI Taxonomy" id="148305"/>
    <lineage>
        <taxon>Eukaryota</taxon>
        <taxon>Fungi</taxon>
        <taxon>Dikarya</taxon>
        <taxon>Ascomycota</taxon>
        <taxon>Pezizomycotina</taxon>
        <taxon>Sordariomycetes</taxon>
        <taxon>Sordariomycetidae</taxon>
        <taxon>Magnaporthales</taxon>
        <taxon>Pyriculariaceae</taxon>
        <taxon>Pyricularia</taxon>
    </lineage>
</organism>
<dbReference type="GeneID" id="41960271"/>
<dbReference type="Gene3D" id="3.40.30.10">
    <property type="entry name" value="Glutaredoxin"/>
    <property type="match status" value="1"/>
</dbReference>
<keyword evidence="2" id="KW-1015">Disulfide bond</keyword>
<dbReference type="InterPro" id="IPR005746">
    <property type="entry name" value="Thioredoxin"/>
</dbReference>
<dbReference type="RefSeq" id="XP_030983303.1">
    <property type="nucleotide sequence ID" value="XM_031125362.1"/>
</dbReference>
<feature type="domain" description="Thioredoxin" evidence="4">
    <location>
        <begin position="1"/>
        <end position="107"/>
    </location>
</feature>
<dbReference type="FunFam" id="3.40.30.10:FF:000245">
    <property type="entry name" value="Thioredoxin"/>
    <property type="match status" value="1"/>
</dbReference>
<sequence length="109" mass="12407">MNDRVRQVSSKEDFDQVIGSGSEVVVFFTAAWCGPGRFMEPIFQRLSNEYTKLEFVHADIDQLNEVEVVKSVRSVPTFAFFKHDKELQRFSGASEAKLREMIQSLQGSA</sequence>
<gene>
    <name evidence="6" type="ORF">PgNI_05329</name>
</gene>
<dbReference type="OrthoDB" id="19690at2759"/>
<evidence type="ECO:0000313" key="6">
    <source>
        <dbReference type="RefSeq" id="XP_030983303.1"/>
    </source>
</evidence>
<dbReference type="SUPFAM" id="SSF52833">
    <property type="entry name" value="Thioredoxin-like"/>
    <property type="match status" value="1"/>
</dbReference>
<reference evidence="6" key="2">
    <citation type="submission" date="2019-10" db="EMBL/GenBank/DDBJ databases">
        <authorList>
            <consortium name="NCBI Genome Project"/>
        </authorList>
    </citation>
    <scope>NUCLEOTIDE SEQUENCE</scope>
    <source>
        <strain evidence="6">NI907</strain>
    </source>
</reference>
<keyword evidence="5" id="KW-1185">Reference proteome</keyword>
<protein>
    <recommendedName>
        <fullName evidence="3">Thioredoxin</fullName>
    </recommendedName>
</protein>
<dbReference type="KEGG" id="pgri:PgNI_05329"/>
<evidence type="ECO:0000256" key="2">
    <source>
        <dbReference type="ARBA" id="ARBA00023157"/>
    </source>
</evidence>
<accession>A0A6P8B844</accession>
<dbReference type="Pfam" id="PF00085">
    <property type="entry name" value="Thioredoxin"/>
    <property type="match status" value="1"/>
</dbReference>
<dbReference type="CDD" id="cd02947">
    <property type="entry name" value="TRX_family"/>
    <property type="match status" value="1"/>
</dbReference>
<dbReference type="PROSITE" id="PS51352">
    <property type="entry name" value="THIOREDOXIN_2"/>
    <property type="match status" value="1"/>
</dbReference>
<dbReference type="PANTHER" id="PTHR46115">
    <property type="entry name" value="THIOREDOXIN-LIKE PROTEIN 1"/>
    <property type="match status" value="1"/>
</dbReference>
<dbReference type="InterPro" id="IPR013766">
    <property type="entry name" value="Thioredoxin_domain"/>
</dbReference>
<dbReference type="Proteomes" id="UP000515153">
    <property type="component" value="Chromosome I"/>
</dbReference>
<reference evidence="5 6" key="1">
    <citation type="journal article" date="2019" name="Mol. Biol. Evol.">
        <title>Blast fungal genomes show frequent chromosomal changes, gene gains and losses, and effector gene turnover.</title>
        <authorList>
            <person name="Gomez Luciano L.B."/>
            <person name="Jason Tsai I."/>
            <person name="Chuma I."/>
            <person name="Tosa Y."/>
            <person name="Chen Y.H."/>
            <person name="Li J.Y."/>
            <person name="Li M.Y."/>
            <person name="Jade Lu M.Y."/>
            <person name="Nakayashiki H."/>
            <person name="Li W.H."/>
        </authorList>
    </citation>
    <scope>NUCLEOTIDE SEQUENCE [LARGE SCALE GENOMIC DNA]</scope>
    <source>
        <strain evidence="5 6">NI907</strain>
    </source>
</reference>
<evidence type="ECO:0000313" key="5">
    <source>
        <dbReference type="Proteomes" id="UP000515153"/>
    </source>
</evidence>